<keyword evidence="3" id="KW-1185">Reference proteome</keyword>
<dbReference type="AlphaFoldDB" id="A0A521CJ49"/>
<protein>
    <submittedName>
        <fullName evidence="2">Polyhydroxyalkanoate synthesis regulator phasin</fullName>
    </submittedName>
</protein>
<dbReference type="InterPro" id="IPR008769">
    <property type="entry name" value="PhaF_PhaI"/>
</dbReference>
<evidence type="ECO:0000313" key="2">
    <source>
        <dbReference type="EMBL" id="SMO59483.1"/>
    </source>
</evidence>
<sequence>MKDLVKKGLAAGLGLAIISKEQTEKTVKDLVNRGELTPSAGRELLDKLIARGEQEQEHLDQLLRKRMKTILNEMEIATKEDIQKMEQQIQILKDQLNTSANDESEPS</sequence>
<dbReference type="EMBL" id="FXTI01000004">
    <property type="protein sequence ID" value="SMO59483.1"/>
    <property type="molecule type" value="Genomic_DNA"/>
</dbReference>
<evidence type="ECO:0000256" key="1">
    <source>
        <dbReference type="SAM" id="Coils"/>
    </source>
</evidence>
<gene>
    <name evidence="2" type="ORF">SAMN06264849_10421</name>
</gene>
<dbReference type="OrthoDB" id="191894at2"/>
<feature type="coiled-coil region" evidence="1">
    <location>
        <begin position="45"/>
        <end position="102"/>
    </location>
</feature>
<accession>A0A521CJ49</accession>
<evidence type="ECO:0000313" key="3">
    <source>
        <dbReference type="Proteomes" id="UP000315636"/>
    </source>
</evidence>
<dbReference type="PANTHER" id="PTHR38664:SF1">
    <property type="entry name" value="SLR0058 PROTEIN"/>
    <property type="match status" value="1"/>
</dbReference>
<keyword evidence="1" id="KW-0175">Coiled coil</keyword>
<reference evidence="2 3" key="1">
    <citation type="submission" date="2017-05" db="EMBL/GenBank/DDBJ databases">
        <authorList>
            <person name="Varghese N."/>
            <person name="Submissions S."/>
        </authorList>
    </citation>
    <scope>NUCLEOTIDE SEQUENCE [LARGE SCALE GENOMIC DNA]</scope>
    <source>
        <strain evidence="2 3">DSM 45474</strain>
    </source>
</reference>
<organism evidence="2 3">
    <name type="scientific">Melghirimyces algeriensis</name>
    <dbReference type="NCBI Taxonomy" id="910412"/>
    <lineage>
        <taxon>Bacteria</taxon>
        <taxon>Bacillati</taxon>
        <taxon>Bacillota</taxon>
        <taxon>Bacilli</taxon>
        <taxon>Bacillales</taxon>
        <taxon>Thermoactinomycetaceae</taxon>
        <taxon>Melghirimyces</taxon>
    </lineage>
</organism>
<dbReference type="NCBIfam" id="NF047773">
    <property type="entry name" value="phas_rel_Lepto"/>
    <property type="match status" value="1"/>
</dbReference>
<dbReference type="PANTHER" id="PTHR38664">
    <property type="entry name" value="SLR0058 PROTEIN"/>
    <property type="match status" value="1"/>
</dbReference>
<dbReference type="RefSeq" id="WP_142505108.1">
    <property type="nucleotide sequence ID" value="NZ_FXTI01000004.1"/>
</dbReference>
<dbReference type="Proteomes" id="UP000315636">
    <property type="component" value="Unassembled WGS sequence"/>
</dbReference>
<name>A0A521CJ49_9BACL</name>
<proteinExistence type="predicted"/>